<dbReference type="EMBL" id="JBHMEI010000013">
    <property type="protein sequence ID" value="MFB9203326.1"/>
    <property type="molecule type" value="Genomic_DNA"/>
</dbReference>
<dbReference type="RefSeq" id="WP_185844688.1">
    <property type="nucleotide sequence ID" value="NZ_BMRC01000002.1"/>
</dbReference>
<dbReference type="Proteomes" id="UP001589647">
    <property type="component" value="Unassembled WGS sequence"/>
</dbReference>
<organism evidence="1 2">
    <name type="scientific">Nonomuraea spiralis</name>
    <dbReference type="NCBI Taxonomy" id="46182"/>
    <lineage>
        <taxon>Bacteria</taxon>
        <taxon>Bacillati</taxon>
        <taxon>Actinomycetota</taxon>
        <taxon>Actinomycetes</taxon>
        <taxon>Streptosporangiales</taxon>
        <taxon>Streptosporangiaceae</taxon>
        <taxon>Nonomuraea</taxon>
    </lineage>
</organism>
<evidence type="ECO:0000313" key="2">
    <source>
        <dbReference type="Proteomes" id="UP001589647"/>
    </source>
</evidence>
<protein>
    <submittedName>
        <fullName evidence="1">Uncharacterized protein</fullName>
    </submittedName>
</protein>
<accession>A0ABV5IFT8</accession>
<name>A0ABV5IFT8_9ACTN</name>
<reference evidence="1 2" key="1">
    <citation type="submission" date="2024-09" db="EMBL/GenBank/DDBJ databases">
        <authorList>
            <person name="Sun Q."/>
            <person name="Mori K."/>
        </authorList>
    </citation>
    <scope>NUCLEOTIDE SEQUENCE [LARGE SCALE GENOMIC DNA]</scope>
    <source>
        <strain evidence="1 2">CCM 3426</strain>
    </source>
</reference>
<gene>
    <name evidence="1" type="ORF">ACFFV7_19175</name>
</gene>
<proteinExistence type="predicted"/>
<sequence>MIRTFLTRLLRPTPPPPTQVRALFGLPRPPGACRCLLDLPHDPAAHPAGRP</sequence>
<evidence type="ECO:0000313" key="1">
    <source>
        <dbReference type="EMBL" id="MFB9203326.1"/>
    </source>
</evidence>
<comment type="caution">
    <text evidence="1">The sequence shown here is derived from an EMBL/GenBank/DDBJ whole genome shotgun (WGS) entry which is preliminary data.</text>
</comment>
<keyword evidence="2" id="KW-1185">Reference proteome</keyword>